<protein>
    <submittedName>
        <fullName evidence="7">Lipopolysaccharide biosynthesis protein</fullName>
    </submittedName>
</protein>
<dbReference type="EMBL" id="QPKV01000015">
    <property type="protein sequence ID" value="RDC54264.1"/>
    <property type="molecule type" value="Genomic_DNA"/>
</dbReference>
<accession>A0A369PNZ9</accession>
<gene>
    <name evidence="7" type="ORF">DU508_22520</name>
</gene>
<keyword evidence="5 6" id="KW-0472">Membrane</keyword>
<dbReference type="GO" id="GO:0005886">
    <property type="term" value="C:plasma membrane"/>
    <property type="evidence" value="ECO:0007669"/>
    <property type="project" value="UniProtKB-SubCell"/>
</dbReference>
<name>A0A369PNZ9_9SPHI</name>
<dbReference type="Proteomes" id="UP000253961">
    <property type="component" value="Unassembled WGS sequence"/>
</dbReference>
<feature type="transmembrane region" description="Helical" evidence="6">
    <location>
        <begin position="12"/>
        <end position="29"/>
    </location>
</feature>
<dbReference type="AlphaFoldDB" id="A0A369PNZ9"/>
<feature type="transmembrane region" description="Helical" evidence="6">
    <location>
        <begin position="402"/>
        <end position="421"/>
    </location>
</feature>
<keyword evidence="8" id="KW-1185">Reference proteome</keyword>
<dbReference type="RefSeq" id="WP_115404923.1">
    <property type="nucleotide sequence ID" value="NZ_QPKV01000015.1"/>
</dbReference>
<feature type="transmembrane region" description="Helical" evidence="6">
    <location>
        <begin position="186"/>
        <end position="206"/>
    </location>
</feature>
<dbReference type="PANTHER" id="PTHR30250:SF26">
    <property type="entry name" value="PSMA PROTEIN"/>
    <property type="match status" value="1"/>
</dbReference>
<feature type="transmembrane region" description="Helical" evidence="6">
    <location>
        <begin position="468"/>
        <end position="488"/>
    </location>
</feature>
<proteinExistence type="predicted"/>
<organism evidence="7 8">
    <name type="scientific">Pedobacter chinensis</name>
    <dbReference type="NCBI Taxonomy" id="2282421"/>
    <lineage>
        <taxon>Bacteria</taxon>
        <taxon>Pseudomonadati</taxon>
        <taxon>Bacteroidota</taxon>
        <taxon>Sphingobacteriia</taxon>
        <taxon>Sphingobacteriales</taxon>
        <taxon>Sphingobacteriaceae</taxon>
        <taxon>Pedobacter</taxon>
    </lineage>
</organism>
<feature type="transmembrane region" description="Helical" evidence="6">
    <location>
        <begin position="85"/>
        <end position="111"/>
    </location>
</feature>
<feature type="transmembrane region" description="Helical" evidence="6">
    <location>
        <begin position="41"/>
        <end position="64"/>
    </location>
</feature>
<reference evidence="7 8" key="1">
    <citation type="submission" date="2018-07" db="EMBL/GenBank/DDBJ databases">
        <title>Pedobacter sp. nov., isolated from soil.</title>
        <authorList>
            <person name="Zhou L.Y."/>
            <person name="Du Z.J."/>
        </authorList>
    </citation>
    <scope>NUCLEOTIDE SEQUENCE [LARGE SCALE GENOMIC DNA]</scope>
    <source>
        <strain evidence="7 8">JDX94</strain>
    </source>
</reference>
<sequence length="505" mass="57299">MSDSKRIAKNTMLLYIRMFLTMGVSLYTSRVVLNALGIQDYGIYSVVGGVVTLFTFFNSAMSSATQRFLAMDVGKKDHVGLRKTFNSALVIHIGIALLVLLIAETIGLWFVNYKLNLPVGRINEANFVYQFSIMASMIGITQVPFNALIIVRERMNVFAVISIIEVILKLLIVYLLYLSSYDKLETYAVLLFITPLIISTIYKIYCLKNFKESAFRFYKDKTFYKTLISYSGWNLFGNIAYVAKGQGTNMLLNVFFGTVVNAAYGIMNQVQTAVNSFVSNFQMAVNPQIYKNYAQGNMQQMHKLMIQSSKFSYYLMFVLVCPIIFNVHFILIWWLKNPPQYTAILVNLALINLLIECLSRPLATGSLATGKIKWYQITVGSILFLNLPLSYLAFKIAKDPSLFLYITIVLSLITLVIRLMFLKKMVALGLSIFAKEVFLPILYITCLCVGLLYAFNFFAGQSDTFFKLIWESLVIVTVTLTVIFSLGFKKSEKAMVYNLIRKKLG</sequence>
<keyword evidence="4 6" id="KW-1133">Transmembrane helix</keyword>
<dbReference type="InterPro" id="IPR002797">
    <property type="entry name" value="Polysacc_synth"/>
</dbReference>
<dbReference type="Pfam" id="PF01943">
    <property type="entry name" value="Polysacc_synt"/>
    <property type="match status" value="1"/>
</dbReference>
<dbReference type="PANTHER" id="PTHR30250">
    <property type="entry name" value="PST FAMILY PREDICTED COLANIC ACID TRANSPORTER"/>
    <property type="match status" value="1"/>
</dbReference>
<evidence type="ECO:0000256" key="3">
    <source>
        <dbReference type="ARBA" id="ARBA00022692"/>
    </source>
</evidence>
<feature type="transmembrane region" description="Helical" evidence="6">
    <location>
        <begin position="374"/>
        <end position="396"/>
    </location>
</feature>
<feature type="transmembrane region" description="Helical" evidence="6">
    <location>
        <begin position="158"/>
        <end position="180"/>
    </location>
</feature>
<evidence type="ECO:0000256" key="6">
    <source>
        <dbReference type="SAM" id="Phobius"/>
    </source>
</evidence>
<comment type="caution">
    <text evidence="7">The sequence shown here is derived from an EMBL/GenBank/DDBJ whole genome shotgun (WGS) entry which is preliminary data.</text>
</comment>
<feature type="transmembrane region" description="Helical" evidence="6">
    <location>
        <begin position="131"/>
        <end position="151"/>
    </location>
</feature>
<dbReference type="InterPro" id="IPR050833">
    <property type="entry name" value="Poly_Biosynth_Transport"/>
</dbReference>
<feature type="transmembrane region" description="Helical" evidence="6">
    <location>
        <begin position="250"/>
        <end position="267"/>
    </location>
</feature>
<evidence type="ECO:0000256" key="1">
    <source>
        <dbReference type="ARBA" id="ARBA00004651"/>
    </source>
</evidence>
<evidence type="ECO:0000256" key="5">
    <source>
        <dbReference type="ARBA" id="ARBA00023136"/>
    </source>
</evidence>
<feature type="transmembrane region" description="Helical" evidence="6">
    <location>
        <begin position="311"/>
        <end position="335"/>
    </location>
</feature>
<keyword evidence="2" id="KW-1003">Cell membrane</keyword>
<evidence type="ECO:0000313" key="7">
    <source>
        <dbReference type="EMBL" id="RDC54264.1"/>
    </source>
</evidence>
<feature type="transmembrane region" description="Helical" evidence="6">
    <location>
        <begin position="341"/>
        <end position="362"/>
    </location>
</feature>
<evidence type="ECO:0000256" key="2">
    <source>
        <dbReference type="ARBA" id="ARBA00022475"/>
    </source>
</evidence>
<comment type="subcellular location">
    <subcellularLocation>
        <location evidence="1">Cell membrane</location>
        <topology evidence="1">Multi-pass membrane protein</topology>
    </subcellularLocation>
</comment>
<dbReference type="OrthoDB" id="5365632at2"/>
<evidence type="ECO:0000313" key="8">
    <source>
        <dbReference type="Proteomes" id="UP000253961"/>
    </source>
</evidence>
<feature type="transmembrane region" description="Helical" evidence="6">
    <location>
        <begin position="433"/>
        <end position="456"/>
    </location>
</feature>
<evidence type="ECO:0000256" key="4">
    <source>
        <dbReference type="ARBA" id="ARBA00022989"/>
    </source>
</evidence>
<keyword evidence="3 6" id="KW-0812">Transmembrane</keyword>